<dbReference type="EMBL" id="CP043869">
    <property type="protein sequence ID" value="QEQ95869.1"/>
    <property type="molecule type" value="Genomic_DNA"/>
</dbReference>
<dbReference type="RefSeq" id="WP_138986573.1">
    <property type="nucleotide sequence ID" value="NZ_CP043869.1"/>
</dbReference>
<keyword evidence="2" id="KW-1185">Reference proteome</keyword>
<dbReference type="Proteomes" id="UP000324760">
    <property type="component" value="Chromosome"/>
</dbReference>
<evidence type="ECO:0000313" key="2">
    <source>
        <dbReference type="Proteomes" id="UP000324760"/>
    </source>
</evidence>
<dbReference type="Gene3D" id="3.40.50.300">
    <property type="entry name" value="P-loop containing nucleotide triphosphate hydrolases"/>
    <property type="match status" value="1"/>
</dbReference>
<dbReference type="OrthoDB" id="7831342at2"/>
<proteinExistence type="predicted"/>
<sequence>MKKQPFIIWTLRRAGGTNLAEALFSTSNCDTVEHEPFNGDRLFGYVVKNWLDEKSEEKLYSNLREILSKKVLIKHCLEIIPHEVNIALAKISKEYGYNHLFLYREYPTNRLLSLNYSQKTNIWGKEHKRKISVNENIFNEPINIRSLVDHELHCRTEMGKIFSYLSMEGLSPAAVSFEDLYQFPTFEYSKYLVLNIFKHLDMEDTELDDVFLKRMLRKGSQGTSHEYKKFKNSEEFVIAADGLPPFTLFNKKLKLKLEKNSKFNSRVFEVWPPLSSLRDGECILQGILLVSDSSVLKIKACHNELSITAEYGLKSPRVSKLYPDDEPVSGNSRYILPGLSVGTPYNLSVSKDSGDFENIAAFTVVNEM</sequence>
<evidence type="ECO:0000313" key="1">
    <source>
        <dbReference type="EMBL" id="QEQ95869.1"/>
    </source>
</evidence>
<protein>
    <submittedName>
        <fullName evidence="1">Uncharacterized protein</fullName>
    </submittedName>
</protein>
<dbReference type="AlphaFoldDB" id="A0A5P1R890"/>
<dbReference type="KEGG" id="ncu:F0U83_03645"/>
<organism evidence="1 2">
    <name type="scientific">Neptunomonas concharum</name>
    <dbReference type="NCBI Taxonomy" id="1031538"/>
    <lineage>
        <taxon>Bacteria</taxon>
        <taxon>Pseudomonadati</taxon>
        <taxon>Pseudomonadota</taxon>
        <taxon>Gammaproteobacteria</taxon>
        <taxon>Oceanospirillales</taxon>
        <taxon>Oceanospirillaceae</taxon>
        <taxon>Neptunomonas</taxon>
    </lineage>
</organism>
<gene>
    <name evidence="1" type="ORF">F0U83_03645</name>
</gene>
<name>A0A5P1R890_9GAMM</name>
<reference evidence="1 2" key="1">
    <citation type="journal article" date="2019" name="Biochem. Eng. J.">
        <title>Metabolic engineering of the marine bacteria Neptunomonas concharum for the production of acetoin and meso-2,3-butanediol from acetate.</title>
        <authorList>
            <person name="Li W."/>
            <person name="Pu N."/>
            <person name="Liu C.-X."/>
            <person name="Yuan Q.-P."/>
            <person name="Li Z.-J."/>
        </authorList>
    </citation>
    <scope>NUCLEOTIDE SEQUENCE [LARGE SCALE GENOMIC DNA]</scope>
    <source>
        <strain evidence="1 2">JCM17730</strain>
    </source>
</reference>
<accession>A0A5P1R890</accession>
<dbReference type="InterPro" id="IPR027417">
    <property type="entry name" value="P-loop_NTPase"/>
</dbReference>